<reference evidence="1 2" key="1">
    <citation type="submission" date="2019-01" db="EMBL/GenBank/DDBJ databases">
        <authorList>
            <person name="Chen W.-M."/>
        </authorList>
    </citation>
    <scope>NUCLEOTIDE SEQUENCE [LARGE SCALE GENOMIC DNA]</scope>
    <source>
        <strain evidence="1 2">ICH-3</strain>
    </source>
</reference>
<dbReference type="EMBL" id="SACT01000005">
    <property type="protein sequence ID" value="RVT50351.1"/>
    <property type="molecule type" value="Genomic_DNA"/>
</dbReference>
<comment type="caution">
    <text evidence="1">The sequence shown here is derived from an EMBL/GenBank/DDBJ whole genome shotgun (WGS) entry which is preliminary data.</text>
</comment>
<dbReference type="RefSeq" id="WP_128199178.1">
    <property type="nucleotide sequence ID" value="NZ_SACT01000005.1"/>
</dbReference>
<evidence type="ECO:0000313" key="2">
    <source>
        <dbReference type="Proteomes" id="UP000288178"/>
    </source>
</evidence>
<protein>
    <submittedName>
        <fullName evidence="1">Uncharacterized protein</fullName>
    </submittedName>
</protein>
<keyword evidence="2" id="KW-1185">Reference proteome</keyword>
<dbReference type="AlphaFoldDB" id="A0A437JT56"/>
<accession>A0A437JT56</accession>
<gene>
    <name evidence="1" type="ORF">ENE75_15135</name>
</gene>
<evidence type="ECO:0000313" key="1">
    <source>
        <dbReference type="EMBL" id="RVT50351.1"/>
    </source>
</evidence>
<dbReference type="Proteomes" id="UP000288178">
    <property type="component" value="Unassembled WGS sequence"/>
</dbReference>
<sequence length="103" mass="11003">MNACRFQRITAEELDAALGTPATSRPTSRTSLADYLERAASCDADLSDLDDLDDLLTKAADGAATAAQMAELEAWTRFLQQEANTLAAIVACPDERASINPMP</sequence>
<organism evidence="1 2">
    <name type="scientific">Rubrivivax albus</name>
    <dbReference type="NCBI Taxonomy" id="2499835"/>
    <lineage>
        <taxon>Bacteria</taxon>
        <taxon>Pseudomonadati</taxon>
        <taxon>Pseudomonadota</taxon>
        <taxon>Betaproteobacteria</taxon>
        <taxon>Burkholderiales</taxon>
        <taxon>Sphaerotilaceae</taxon>
        <taxon>Rubrivivax</taxon>
    </lineage>
</organism>
<name>A0A437JT56_9BURK</name>
<proteinExistence type="predicted"/>